<dbReference type="RefSeq" id="WP_369461140.1">
    <property type="nucleotide sequence ID" value="NZ_JBGBDC010000011.1"/>
</dbReference>
<evidence type="ECO:0000256" key="1">
    <source>
        <dbReference type="ARBA" id="ARBA00001947"/>
    </source>
</evidence>
<dbReference type="Pfam" id="PF00850">
    <property type="entry name" value="Hist_deacetyl"/>
    <property type="match status" value="1"/>
</dbReference>
<dbReference type="PRINTS" id="PR01270">
    <property type="entry name" value="HDASUPER"/>
</dbReference>
<comment type="cofactor">
    <cofactor evidence="1">
        <name>Zn(2+)</name>
        <dbReference type="ChEBI" id="CHEBI:29105"/>
    </cofactor>
</comment>
<dbReference type="PANTHER" id="PTHR10625:SF17">
    <property type="entry name" value="HISTONE DEACETYLASE 8"/>
    <property type="match status" value="1"/>
</dbReference>
<evidence type="ECO:0000256" key="3">
    <source>
        <dbReference type="ARBA" id="ARBA00022723"/>
    </source>
</evidence>
<evidence type="ECO:0000313" key="8">
    <source>
        <dbReference type="Proteomes" id="UP001562178"/>
    </source>
</evidence>
<gene>
    <name evidence="7" type="ORF">AB7A72_21740</name>
</gene>
<comment type="similarity">
    <text evidence="2">Belongs to the histone deacetylase family.</text>
</comment>
<evidence type="ECO:0000256" key="5">
    <source>
        <dbReference type="ARBA" id="ARBA00022833"/>
    </source>
</evidence>
<accession>A0ABV4B7X2</accession>
<evidence type="ECO:0000313" key="7">
    <source>
        <dbReference type="EMBL" id="MEY2253655.1"/>
    </source>
</evidence>
<dbReference type="PANTHER" id="PTHR10625">
    <property type="entry name" value="HISTONE DEACETYLASE HDAC1-RELATED"/>
    <property type="match status" value="1"/>
</dbReference>
<dbReference type="CDD" id="cd10001">
    <property type="entry name" value="HDAC_classII_APAH"/>
    <property type="match status" value="1"/>
</dbReference>
<evidence type="ECO:0000259" key="6">
    <source>
        <dbReference type="Pfam" id="PF00850"/>
    </source>
</evidence>
<feature type="domain" description="Histone deacetylase" evidence="6">
    <location>
        <begin position="28"/>
        <end position="335"/>
    </location>
</feature>
<dbReference type="InterPro" id="IPR023801">
    <property type="entry name" value="His_deacetylse_dom"/>
</dbReference>
<keyword evidence="5" id="KW-0862">Zinc</keyword>
<dbReference type="InterPro" id="IPR000286">
    <property type="entry name" value="HDACs"/>
</dbReference>
<dbReference type="InterPro" id="IPR037138">
    <property type="entry name" value="His_deacetylse_dom_sf"/>
</dbReference>
<reference evidence="7 8" key="1">
    <citation type="journal article" date="2016" name="Int. J. Syst. Evol. Microbiol.">
        <title>Description of Comamonas sediminis sp. nov., isolated from lagoon sediments.</title>
        <authorList>
            <person name="Subhash Y."/>
            <person name="Bang J.J."/>
            <person name="You T.H."/>
            <person name="Lee S.S."/>
        </authorList>
    </citation>
    <scope>NUCLEOTIDE SEQUENCE [LARGE SCALE GENOMIC DNA]</scope>
    <source>
        <strain evidence="7 8">JCM 31169</strain>
    </source>
</reference>
<name>A0ABV4B7X2_9BURK</name>
<dbReference type="InterPro" id="IPR023696">
    <property type="entry name" value="Ureohydrolase_dom_sf"/>
</dbReference>
<dbReference type="Proteomes" id="UP001562178">
    <property type="component" value="Unassembled WGS sequence"/>
</dbReference>
<dbReference type="SUPFAM" id="SSF52768">
    <property type="entry name" value="Arginase/deacetylase"/>
    <property type="match status" value="1"/>
</dbReference>
<organism evidence="7 8">
    <name type="scientific">Comamonas sediminis</name>
    <dbReference type="NCBI Taxonomy" id="1783360"/>
    <lineage>
        <taxon>Bacteria</taxon>
        <taxon>Pseudomonadati</taxon>
        <taxon>Pseudomonadota</taxon>
        <taxon>Betaproteobacteria</taxon>
        <taxon>Burkholderiales</taxon>
        <taxon>Comamonadaceae</taxon>
        <taxon>Comamonas</taxon>
    </lineage>
</organism>
<keyword evidence="4" id="KW-0378">Hydrolase</keyword>
<evidence type="ECO:0000256" key="2">
    <source>
        <dbReference type="ARBA" id="ARBA00005947"/>
    </source>
</evidence>
<keyword evidence="8" id="KW-1185">Reference proteome</keyword>
<proteinExistence type="inferred from homology"/>
<dbReference type="Gene3D" id="3.40.800.20">
    <property type="entry name" value="Histone deacetylase domain"/>
    <property type="match status" value="1"/>
</dbReference>
<sequence>MKFIYSHAHRSHDPQQFMVRGQLKRSNEQPERAEILLRSAQKAGHQPMLAEDFGPGPRAAVHTPEYLHFLQTAWQRWQALPDASLEVLPNVFPFPGQPFTYPDHLVGQAGYHMGDCACSIGEHTWHAAIHSAHCATHAAELVLQGEQAAYALCRPPGHHAYVDRANGFCYLNNAAIAAQHLRSKHARVAVLDIDVHHGNGTQGIFWRRNDVLTVSIHADPHFCTPFFTGHAHERGEGEGLGYNLNLPQPKGTTTDQYLRALETALTTIRQYAPGALVLALGLDAHEHDPYQALAIDTPGFARITEKIAQLGLPTVIVQEGGYLSEDLGLNLESALRGFETGAGYR</sequence>
<dbReference type="EMBL" id="JBGBDC010000011">
    <property type="protein sequence ID" value="MEY2253655.1"/>
    <property type="molecule type" value="Genomic_DNA"/>
</dbReference>
<keyword evidence="3" id="KW-0479">Metal-binding</keyword>
<evidence type="ECO:0000256" key="4">
    <source>
        <dbReference type="ARBA" id="ARBA00022801"/>
    </source>
</evidence>
<comment type="caution">
    <text evidence="7">The sequence shown here is derived from an EMBL/GenBank/DDBJ whole genome shotgun (WGS) entry which is preliminary data.</text>
</comment>
<protein>
    <submittedName>
        <fullName evidence="7">Histone deacetylase family protein</fullName>
    </submittedName>
</protein>